<dbReference type="OrthoDB" id="1433018at2"/>
<dbReference type="Proteomes" id="UP000203589">
    <property type="component" value="Chromosome"/>
</dbReference>
<protein>
    <submittedName>
        <fullName evidence="1">OsmC-like protein</fullName>
    </submittedName>
</protein>
<dbReference type="Gene3D" id="3.30.300.20">
    <property type="match status" value="1"/>
</dbReference>
<dbReference type="PANTHER" id="PTHR35368">
    <property type="entry name" value="HYDROPEROXIDE REDUCTASE"/>
    <property type="match status" value="1"/>
</dbReference>
<organism evidence="1 2">
    <name type="scientific">Antarctobacter heliothermus</name>
    <dbReference type="NCBI Taxonomy" id="74033"/>
    <lineage>
        <taxon>Bacteria</taxon>
        <taxon>Pseudomonadati</taxon>
        <taxon>Pseudomonadota</taxon>
        <taxon>Alphaproteobacteria</taxon>
        <taxon>Rhodobacterales</taxon>
        <taxon>Roseobacteraceae</taxon>
        <taxon>Antarctobacter</taxon>
    </lineage>
</organism>
<dbReference type="AlphaFoldDB" id="A0A222E352"/>
<proteinExistence type="predicted"/>
<dbReference type="SUPFAM" id="SSF82784">
    <property type="entry name" value="OsmC-like"/>
    <property type="match status" value="1"/>
</dbReference>
<dbReference type="InterPro" id="IPR052924">
    <property type="entry name" value="OsmC/Ohr_hydroprdx_reductase"/>
</dbReference>
<dbReference type="Pfam" id="PF02566">
    <property type="entry name" value="OsmC"/>
    <property type="match status" value="1"/>
</dbReference>
<keyword evidence="2" id="KW-1185">Reference proteome</keyword>
<reference evidence="1 2" key="1">
    <citation type="submission" date="2017-07" db="EMBL/GenBank/DDBJ databases">
        <title>Genome Sequence of Antarctobacter heliothermus Strain SMS3 Isolated from a culture of the Diatom Skeletonema marinoi.</title>
        <authorList>
            <person name="Topel M."/>
            <person name="Pinder M.I.M."/>
            <person name="Johansson O.N."/>
            <person name="Kourtchenko O."/>
            <person name="Godhe A."/>
            <person name="Clarke A.K."/>
        </authorList>
    </citation>
    <scope>NUCLEOTIDE SEQUENCE [LARGE SCALE GENOMIC DNA]</scope>
    <source>
        <strain evidence="1 2">SMS3</strain>
    </source>
</reference>
<dbReference type="InterPro" id="IPR003718">
    <property type="entry name" value="OsmC/Ohr_fam"/>
</dbReference>
<accession>A0A222E352</accession>
<dbReference type="KEGG" id="aht:ANTHELSMS3_01712"/>
<dbReference type="RefSeq" id="WP_094034481.1">
    <property type="nucleotide sequence ID" value="NZ_CP022540.1"/>
</dbReference>
<evidence type="ECO:0000313" key="1">
    <source>
        <dbReference type="EMBL" id="ASP20401.1"/>
    </source>
</evidence>
<dbReference type="PANTHER" id="PTHR35368:SF1">
    <property type="entry name" value="HYDROPEROXIDE REDUCTASE"/>
    <property type="match status" value="1"/>
</dbReference>
<gene>
    <name evidence="1" type="ORF">ANTHELSMS3_01712</name>
</gene>
<name>A0A222E352_9RHOB</name>
<dbReference type="EMBL" id="CP022540">
    <property type="protein sequence ID" value="ASP20401.1"/>
    <property type="molecule type" value="Genomic_DNA"/>
</dbReference>
<dbReference type="InterPro" id="IPR036102">
    <property type="entry name" value="OsmC/Ohrsf"/>
</dbReference>
<dbReference type="InterPro" id="IPR015946">
    <property type="entry name" value="KH_dom-like_a/b"/>
</dbReference>
<sequence>MNVNVNENRNKRARVAKAAHVSGCRMDLNVRHFGPMTADEPEIAGGTDKGPSPLEYVTSGLAACQLVTVTKIADAMEFSYSDLTVDAEADVKFRAAKGAMSPIPRFSAARLVVRMQSPEPPERRALLEELVEERCPVSNLFLDAGLAPEVVWTFEPA</sequence>
<evidence type="ECO:0000313" key="2">
    <source>
        <dbReference type="Proteomes" id="UP000203589"/>
    </source>
</evidence>